<reference evidence="1 2" key="1">
    <citation type="journal article" date="2014" name="Agronomy (Basel)">
        <title>A Draft Genome Sequence for Ensete ventricosum, the Drought-Tolerant Tree Against Hunger.</title>
        <authorList>
            <person name="Harrison J."/>
            <person name="Moore K.A."/>
            <person name="Paszkiewicz K."/>
            <person name="Jones T."/>
            <person name="Grant M."/>
            <person name="Ambacheew D."/>
            <person name="Muzemil S."/>
            <person name="Studholme D.J."/>
        </authorList>
    </citation>
    <scope>NUCLEOTIDE SEQUENCE [LARGE SCALE GENOMIC DNA]</scope>
</reference>
<name>A0A426YU05_ENSVE</name>
<organism evidence="1 2">
    <name type="scientific">Ensete ventricosum</name>
    <name type="common">Abyssinian banana</name>
    <name type="synonym">Musa ensete</name>
    <dbReference type="NCBI Taxonomy" id="4639"/>
    <lineage>
        <taxon>Eukaryota</taxon>
        <taxon>Viridiplantae</taxon>
        <taxon>Streptophyta</taxon>
        <taxon>Embryophyta</taxon>
        <taxon>Tracheophyta</taxon>
        <taxon>Spermatophyta</taxon>
        <taxon>Magnoliopsida</taxon>
        <taxon>Liliopsida</taxon>
        <taxon>Zingiberales</taxon>
        <taxon>Musaceae</taxon>
        <taxon>Ensete</taxon>
    </lineage>
</organism>
<dbReference type="AlphaFoldDB" id="A0A426YU05"/>
<gene>
    <name evidence="1" type="ORF">B296_00030142</name>
</gene>
<sequence>MEGASHVFPVRRTELSGARVVLLSILVSARLFRHRDLISPRLLRASVRVSGIGSGGSAEPILSTLGFPKIAFFCEEIWGDREIGGGEAVEHPGLQCYLWEIWRNCRSLLTVRTGCGAMSWSGPEDVLLSTSLASYLDSKLWPVSLVVANLCIVLLC</sequence>
<accession>A0A426YU05</accession>
<evidence type="ECO:0000313" key="2">
    <source>
        <dbReference type="Proteomes" id="UP000287651"/>
    </source>
</evidence>
<comment type="caution">
    <text evidence="1">The sequence shown here is derived from an EMBL/GenBank/DDBJ whole genome shotgun (WGS) entry which is preliminary data.</text>
</comment>
<proteinExistence type="predicted"/>
<protein>
    <submittedName>
        <fullName evidence="1">Uncharacterized protein</fullName>
    </submittedName>
</protein>
<dbReference type="EMBL" id="AMZH03010216">
    <property type="protein sequence ID" value="RRT55161.1"/>
    <property type="molecule type" value="Genomic_DNA"/>
</dbReference>
<dbReference type="Proteomes" id="UP000287651">
    <property type="component" value="Unassembled WGS sequence"/>
</dbReference>
<evidence type="ECO:0000313" key="1">
    <source>
        <dbReference type="EMBL" id="RRT55161.1"/>
    </source>
</evidence>